<dbReference type="PANTHER" id="PTHR34975:SF2">
    <property type="entry name" value="SPORE GERMINATION PROTEIN A2"/>
    <property type="match status" value="1"/>
</dbReference>
<dbReference type="AlphaFoldDB" id="A0A3M8DQS0"/>
<dbReference type="GO" id="GO:0009847">
    <property type="term" value="P:spore germination"/>
    <property type="evidence" value="ECO:0007669"/>
    <property type="project" value="InterPro"/>
</dbReference>
<comment type="caution">
    <text evidence="9">The sequence shown here is derived from an EMBL/GenBank/DDBJ whole genome shotgun (WGS) entry which is preliminary data.</text>
</comment>
<dbReference type="InterPro" id="IPR004761">
    <property type="entry name" value="Spore_GerAB"/>
</dbReference>
<organism evidence="9 10">
    <name type="scientific">Brevibacillus fluminis</name>
    <dbReference type="NCBI Taxonomy" id="511487"/>
    <lineage>
        <taxon>Bacteria</taxon>
        <taxon>Bacillati</taxon>
        <taxon>Bacillota</taxon>
        <taxon>Bacilli</taxon>
        <taxon>Bacillales</taxon>
        <taxon>Paenibacillaceae</taxon>
        <taxon>Brevibacillus</taxon>
    </lineage>
</organism>
<proteinExistence type="inferred from homology"/>
<comment type="subcellular location">
    <subcellularLocation>
        <location evidence="1">Membrane</location>
        <topology evidence="1">Multi-pass membrane protein</topology>
    </subcellularLocation>
</comment>
<keyword evidence="5 8" id="KW-0812">Transmembrane</keyword>
<feature type="transmembrane region" description="Helical" evidence="8">
    <location>
        <begin position="111"/>
        <end position="132"/>
    </location>
</feature>
<comment type="similarity">
    <text evidence="2">Belongs to the amino acid-polyamine-organocation (APC) superfamily. Spore germination protein (SGP) (TC 2.A.3.9) family.</text>
</comment>
<name>A0A3M8DQS0_9BACL</name>
<feature type="transmembrane region" description="Helical" evidence="8">
    <location>
        <begin position="300"/>
        <end position="319"/>
    </location>
</feature>
<dbReference type="EMBL" id="RHHQ01000008">
    <property type="protein sequence ID" value="RNB89785.1"/>
    <property type="molecule type" value="Genomic_DNA"/>
</dbReference>
<keyword evidence="10" id="KW-1185">Reference proteome</keyword>
<gene>
    <name evidence="9" type="ORF">EDM56_11505</name>
</gene>
<keyword evidence="4" id="KW-0309">Germination</keyword>
<feature type="transmembrane region" description="Helical" evidence="8">
    <location>
        <begin position="331"/>
        <end position="353"/>
    </location>
</feature>
<feature type="transmembrane region" description="Helical" evidence="8">
    <location>
        <begin position="144"/>
        <end position="164"/>
    </location>
</feature>
<evidence type="ECO:0000256" key="1">
    <source>
        <dbReference type="ARBA" id="ARBA00004141"/>
    </source>
</evidence>
<feature type="transmembrane region" description="Helical" evidence="8">
    <location>
        <begin position="77"/>
        <end position="99"/>
    </location>
</feature>
<evidence type="ECO:0000256" key="8">
    <source>
        <dbReference type="SAM" id="Phobius"/>
    </source>
</evidence>
<feature type="transmembrane region" description="Helical" evidence="8">
    <location>
        <begin position="214"/>
        <end position="234"/>
    </location>
</feature>
<sequence length="361" mass="39747">MNSHTISVLQLGMLLITGTGLLNHVTIIPVLLNVAGKDAWLSVCFTAICGFLWLVLLHRLIKATDGRPFVQWLWERWGGWAWLVLLPLLFALFGVGATTLKETTDWTRVNYLPSTPVIVVVSTFVLACMATARSGIKVLAITNGILLPFIVVFGYFVAIGNFPHKDYLLLLPVLENGFGPALNGMLYAGSGLCELFFALLLGHTVNGRVRYRTLLLLLVILVGLTLGPLTGAIAEFGTVEASKQRYPAYEQWRILQLGRFIEHVDFFSIYQWLSGAFVRISLSLWLIADCLSVFCQNRRGIVLLASGAAMAAFALAPIPDSILFELQLTSFLPANLAIFAGISLILFIVRLFFPRHGGVQP</sequence>
<evidence type="ECO:0000256" key="5">
    <source>
        <dbReference type="ARBA" id="ARBA00022692"/>
    </source>
</evidence>
<evidence type="ECO:0000313" key="10">
    <source>
        <dbReference type="Proteomes" id="UP000271031"/>
    </source>
</evidence>
<accession>A0A3M8DQS0</accession>
<dbReference type="PANTHER" id="PTHR34975">
    <property type="entry name" value="SPORE GERMINATION PROTEIN A2"/>
    <property type="match status" value="1"/>
</dbReference>
<dbReference type="Proteomes" id="UP000271031">
    <property type="component" value="Unassembled WGS sequence"/>
</dbReference>
<evidence type="ECO:0000256" key="7">
    <source>
        <dbReference type="ARBA" id="ARBA00023136"/>
    </source>
</evidence>
<feature type="transmembrane region" description="Helical" evidence="8">
    <location>
        <begin position="269"/>
        <end position="288"/>
    </location>
</feature>
<keyword evidence="6 8" id="KW-1133">Transmembrane helix</keyword>
<evidence type="ECO:0000256" key="6">
    <source>
        <dbReference type="ARBA" id="ARBA00022989"/>
    </source>
</evidence>
<protein>
    <submittedName>
        <fullName evidence="9">Spore gernimation protein</fullName>
    </submittedName>
</protein>
<dbReference type="Pfam" id="PF03845">
    <property type="entry name" value="Spore_permease"/>
    <property type="match status" value="1"/>
</dbReference>
<dbReference type="GO" id="GO:0016020">
    <property type="term" value="C:membrane"/>
    <property type="evidence" value="ECO:0007669"/>
    <property type="project" value="UniProtKB-SubCell"/>
</dbReference>
<evidence type="ECO:0000256" key="3">
    <source>
        <dbReference type="ARBA" id="ARBA00022448"/>
    </source>
</evidence>
<evidence type="ECO:0000256" key="2">
    <source>
        <dbReference type="ARBA" id="ARBA00007998"/>
    </source>
</evidence>
<evidence type="ECO:0000256" key="4">
    <source>
        <dbReference type="ARBA" id="ARBA00022544"/>
    </source>
</evidence>
<feature type="transmembrane region" description="Helical" evidence="8">
    <location>
        <begin position="39"/>
        <end position="57"/>
    </location>
</feature>
<feature type="transmembrane region" description="Helical" evidence="8">
    <location>
        <begin position="12"/>
        <end position="33"/>
    </location>
</feature>
<keyword evidence="7 8" id="KW-0472">Membrane</keyword>
<evidence type="ECO:0000313" key="9">
    <source>
        <dbReference type="EMBL" id="RNB89785.1"/>
    </source>
</evidence>
<keyword evidence="3" id="KW-0813">Transport</keyword>
<feature type="transmembrane region" description="Helical" evidence="8">
    <location>
        <begin position="184"/>
        <end position="202"/>
    </location>
</feature>
<dbReference type="NCBIfam" id="TIGR00912">
    <property type="entry name" value="2A0309"/>
    <property type="match status" value="1"/>
</dbReference>
<dbReference type="OrthoDB" id="2381188at2"/>
<reference evidence="9 10" key="1">
    <citation type="submission" date="2018-10" db="EMBL/GenBank/DDBJ databases">
        <title>Phylogenomics of Brevibacillus.</title>
        <authorList>
            <person name="Dunlap C."/>
        </authorList>
    </citation>
    <scope>NUCLEOTIDE SEQUENCE [LARGE SCALE GENOMIC DNA]</scope>
    <source>
        <strain evidence="9 10">JCM 15716</strain>
    </source>
</reference>
<dbReference type="RefSeq" id="WP_122918039.1">
    <property type="nucleotide sequence ID" value="NZ_RHHQ01000008.1"/>
</dbReference>